<accession>A0A0E9S6J3</accession>
<evidence type="ECO:0000313" key="1">
    <source>
        <dbReference type="EMBL" id="JAH36260.1"/>
    </source>
</evidence>
<dbReference type="EMBL" id="GBXM01072317">
    <property type="protein sequence ID" value="JAH36260.1"/>
    <property type="molecule type" value="Transcribed_RNA"/>
</dbReference>
<name>A0A0E9S6J3_ANGAN</name>
<protein>
    <submittedName>
        <fullName evidence="1">Uncharacterized protein</fullName>
    </submittedName>
</protein>
<dbReference type="AlphaFoldDB" id="A0A0E9S6J3"/>
<proteinExistence type="predicted"/>
<sequence>MTFVPCTPICFCCLRATRCHKGINTGYKKERLVSQEDIFRIIN</sequence>
<reference evidence="1" key="1">
    <citation type="submission" date="2014-11" db="EMBL/GenBank/DDBJ databases">
        <authorList>
            <person name="Amaro Gonzalez C."/>
        </authorList>
    </citation>
    <scope>NUCLEOTIDE SEQUENCE</scope>
</reference>
<reference evidence="1" key="2">
    <citation type="journal article" date="2015" name="Fish Shellfish Immunol.">
        <title>Early steps in the European eel (Anguilla anguilla)-Vibrio vulnificus interaction in the gills: Role of the RtxA13 toxin.</title>
        <authorList>
            <person name="Callol A."/>
            <person name="Pajuelo D."/>
            <person name="Ebbesson L."/>
            <person name="Teles M."/>
            <person name="MacKenzie S."/>
            <person name="Amaro C."/>
        </authorList>
    </citation>
    <scope>NUCLEOTIDE SEQUENCE</scope>
</reference>
<organism evidence="1">
    <name type="scientific">Anguilla anguilla</name>
    <name type="common">European freshwater eel</name>
    <name type="synonym">Muraena anguilla</name>
    <dbReference type="NCBI Taxonomy" id="7936"/>
    <lineage>
        <taxon>Eukaryota</taxon>
        <taxon>Metazoa</taxon>
        <taxon>Chordata</taxon>
        <taxon>Craniata</taxon>
        <taxon>Vertebrata</taxon>
        <taxon>Euteleostomi</taxon>
        <taxon>Actinopterygii</taxon>
        <taxon>Neopterygii</taxon>
        <taxon>Teleostei</taxon>
        <taxon>Anguilliformes</taxon>
        <taxon>Anguillidae</taxon>
        <taxon>Anguilla</taxon>
    </lineage>
</organism>